<organism evidence="2 3">
    <name type="scientific">Smittium mucronatum</name>
    <dbReference type="NCBI Taxonomy" id="133383"/>
    <lineage>
        <taxon>Eukaryota</taxon>
        <taxon>Fungi</taxon>
        <taxon>Fungi incertae sedis</taxon>
        <taxon>Zoopagomycota</taxon>
        <taxon>Kickxellomycotina</taxon>
        <taxon>Harpellomycetes</taxon>
        <taxon>Harpellales</taxon>
        <taxon>Legeriomycetaceae</taxon>
        <taxon>Smittium</taxon>
    </lineage>
</organism>
<dbReference type="AlphaFoldDB" id="A0A1R0GP74"/>
<gene>
    <name evidence="2" type="ORF">AYI68_g7260</name>
</gene>
<accession>A0A1R0GP74</accession>
<name>A0A1R0GP74_9FUNG</name>
<feature type="region of interest" description="Disordered" evidence="1">
    <location>
        <begin position="48"/>
        <end position="67"/>
    </location>
</feature>
<dbReference type="Proteomes" id="UP000187455">
    <property type="component" value="Unassembled WGS sequence"/>
</dbReference>
<reference evidence="2 3" key="1">
    <citation type="journal article" date="2016" name="Mol. Biol. Evol.">
        <title>Genome-Wide Survey of Gut Fungi (Harpellales) Reveals the First Horizontally Transferred Ubiquitin Gene from a Mosquito Host.</title>
        <authorList>
            <person name="Wang Y."/>
            <person name="White M.M."/>
            <person name="Kvist S."/>
            <person name="Moncalvo J.M."/>
        </authorList>
    </citation>
    <scope>NUCLEOTIDE SEQUENCE [LARGE SCALE GENOMIC DNA]</scope>
    <source>
        <strain evidence="2 3">ALG-7-W6</strain>
    </source>
</reference>
<comment type="caution">
    <text evidence="2">The sequence shown here is derived from an EMBL/GenBank/DDBJ whole genome shotgun (WGS) entry which is preliminary data.</text>
</comment>
<dbReference type="EMBL" id="LSSL01005727">
    <property type="protein sequence ID" value="OLY78684.1"/>
    <property type="molecule type" value="Genomic_DNA"/>
</dbReference>
<sequence>MIASNHAHSTIKANASLNTKINGHDIFIKNAIKIKCSGIQVLFGPDYGGSNASGSPSGRSAELFSKR</sequence>
<evidence type="ECO:0000313" key="3">
    <source>
        <dbReference type="Proteomes" id="UP000187455"/>
    </source>
</evidence>
<protein>
    <submittedName>
        <fullName evidence="2">Uncharacterized protein</fullName>
    </submittedName>
</protein>
<keyword evidence="3" id="KW-1185">Reference proteome</keyword>
<evidence type="ECO:0000313" key="2">
    <source>
        <dbReference type="EMBL" id="OLY78684.1"/>
    </source>
</evidence>
<evidence type="ECO:0000256" key="1">
    <source>
        <dbReference type="SAM" id="MobiDB-lite"/>
    </source>
</evidence>
<proteinExistence type="predicted"/>